<dbReference type="RefSeq" id="WP_068208291.1">
    <property type="nucleotide sequence ID" value="NZ_CP013355.1"/>
</dbReference>
<sequence length="417" mass="47425">MKIFKFGGASVKDAEGVRNVLRVLKHEGFQKTLIIVSAMGKMTNAFENIVTAYYNKTNDLDQKIEFVRAFHLKIVDELSFTKNNAIFIEVEKLFGEMIGFLITNKSKDYNFIYDQIVGFGELLSTKIIGAYLNKNNIENYWIDVRAYIKTDSNYRDAHVNWEQTTANILNLDKNQLCITQGFISGCSSKNNVTTTLGREGSDYSAAIFAYCLSAKSITIWKDVEGVFNANPSSFENTQLLQQISYSEAIEMAFYGASVIHPKTLKPLENKNIPLYVRSFYNLEKKGTTVKKGPSLFPEIPCFILKEHQILISISALDFSFMVEYNLSDIFKILHNNKLKVNLIQNSALSFSVCIEDKFNNFRNLLVVLESKYKIHYTENVSLYTIRHASNEAVNKIEQKGKVLLKQATKGTVQVVIQ</sequence>
<keyword evidence="3 8" id="KW-0808">Transferase</keyword>
<dbReference type="Gene3D" id="1.20.120.1320">
    <property type="entry name" value="Aspartokinase, catalytic domain"/>
    <property type="match status" value="1"/>
</dbReference>
<proteinExistence type="inferred from homology"/>
<dbReference type="AlphaFoldDB" id="A0A0X8G6Y1"/>
<dbReference type="SUPFAM" id="SSF53633">
    <property type="entry name" value="Carbamate kinase-like"/>
    <property type="match status" value="1"/>
</dbReference>
<name>A0A0X8G6Y1_9FLAO</name>
<dbReference type="Gene3D" id="3.40.1160.10">
    <property type="entry name" value="Acetylglutamate kinase-like"/>
    <property type="match status" value="1"/>
</dbReference>
<evidence type="ECO:0000256" key="2">
    <source>
        <dbReference type="ARBA" id="ARBA00010122"/>
    </source>
</evidence>
<keyword evidence="6" id="KW-0067">ATP-binding</keyword>
<keyword evidence="12" id="KW-1185">Reference proteome</keyword>
<dbReference type="UniPathway" id="UPA00050">
    <property type="reaction ID" value="UER00461"/>
</dbReference>
<comment type="catalytic activity">
    <reaction evidence="7 8">
        <text>L-aspartate + ATP = 4-phospho-L-aspartate + ADP</text>
        <dbReference type="Rhea" id="RHEA:23776"/>
        <dbReference type="ChEBI" id="CHEBI:29991"/>
        <dbReference type="ChEBI" id="CHEBI:30616"/>
        <dbReference type="ChEBI" id="CHEBI:57535"/>
        <dbReference type="ChEBI" id="CHEBI:456216"/>
        <dbReference type="EC" id="2.7.2.4"/>
    </reaction>
</comment>
<evidence type="ECO:0000256" key="6">
    <source>
        <dbReference type="ARBA" id="ARBA00022840"/>
    </source>
</evidence>
<accession>A0A0X8G6Y1</accession>
<evidence type="ECO:0000256" key="8">
    <source>
        <dbReference type="RuleBase" id="RU003448"/>
    </source>
</evidence>
<comment type="similarity">
    <text evidence="2 8">Belongs to the aspartokinase family.</text>
</comment>
<dbReference type="InterPro" id="IPR042199">
    <property type="entry name" value="AsparK_Bifunc_asparK/hSer_DH"/>
</dbReference>
<dbReference type="PATRIC" id="fig|1622118.3.peg.1601"/>
<dbReference type="PANTHER" id="PTHR21499:SF59">
    <property type="entry name" value="ASPARTOKINASE"/>
    <property type="match status" value="1"/>
</dbReference>
<dbReference type="GO" id="GO:0005829">
    <property type="term" value="C:cytosol"/>
    <property type="evidence" value="ECO:0007669"/>
    <property type="project" value="TreeGrafter"/>
</dbReference>
<evidence type="ECO:0000256" key="9">
    <source>
        <dbReference type="RuleBase" id="RU004249"/>
    </source>
</evidence>
<keyword evidence="9" id="KW-0028">Amino-acid biosynthesis</keyword>
<dbReference type="InterPro" id="IPR036393">
    <property type="entry name" value="AceGlu_kinase-like_sf"/>
</dbReference>
<comment type="pathway">
    <text evidence="9">Amino-acid biosynthesis; L-methionine biosynthesis via de novo pathway; L-homoserine from L-aspartate: step 1/3.</text>
</comment>
<keyword evidence="5 8" id="KW-0418">Kinase</keyword>
<evidence type="ECO:0000256" key="3">
    <source>
        <dbReference type="ARBA" id="ARBA00022679"/>
    </source>
</evidence>
<dbReference type="PANTHER" id="PTHR21499">
    <property type="entry name" value="ASPARTATE KINASE"/>
    <property type="match status" value="1"/>
</dbReference>
<organism evidence="11 12">
    <name type="scientific">Lutibacter profundi</name>
    <dbReference type="NCBI Taxonomy" id="1622118"/>
    <lineage>
        <taxon>Bacteria</taxon>
        <taxon>Pseudomonadati</taxon>
        <taxon>Bacteroidota</taxon>
        <taxon>Flavobacteriia</taxon>
        <taxon>Flavobacteriales</taxon>
        <taxon>Flavobacteriaceae</taxon>
        <taxon>Lutibacter</taxon>
    </lineage>
</organism>
<dbReference type="KEGG" id="lut:Lupro_07745"/>
<dbReference type="Proteomes" id="UP000059672">
    <property type="component" value="Chromosome"/>
</dbReference>
<evidence type="ECO:0000259" key="10">
    <source>
        <dbReference type="Pfam" id="PF00696"/>
    </source>
</evidence>
<protein>
    <recommendedName>
        <fullName evidence="8">Aspartokinase</fullName>
        <ecNumber evidence="8">2.7.2.4</ecNumber>
    </recommendedName>
</protein>
<dbReference type="EMBL" id="CP013355">
    <property type="protein sequence ID" value="AMC11150.1"/>
    <property type="molecule type" value="Genomic_DNA"/>
</dbReference>
<dbReference type="Pfam" id="PF00696">
    <property type="entry name" value="AA_kinase"/>
    <property type="match status" value="1"/>
</dbReference>
<dbReference type="NCBIfam" id="TIGR00657">
    <property type="entry name" value="asp_kinases"/>
    <property type="match status" value="1"/>
</dbReference>
<dbReference type="UniPathway" id="UPA00051">
    <property type="reaction ID" value="UER00462"/>
</dbReference>
<dbReference type="EC" id="2.7.2.4" evidence="8"/>
<dbReference type="OrthoDB" id="9799110at2"/>
<evidence type="ECO:0000256" key="4">
    <source>
        <dbReference type="ARBA" id="ARBA00022741"/>
    </source>
</evidence>
<comment type="pathway">
    <text evidence="9">Amino-acid biosynthesis; L-threonine biosynthesis; L-threonine from L-aspartate: step 1/5.</text>
</comment>
<dbReference type="GO" id="GO:0005524">
    <property type="term" value="F:ATP binding"/>
    <property type="evidence" value="ECO:0007669"/>
    <property type="project" value="UniProtKB-KW"/>
</dbReference>
<evidence type="ECO:0000313" key="11">
    <source>
        <dbReference type="EMBL" id="AMC11150.1"/>
    </source>
</evidence>
<dbReference type="InterPro" id="IPR045865">
    <property type="entry name" value="ACT-like_dom_sf"/>
</dbReference>
<dbReference type="SUPFAM" id="SSF55021">
    <property type="entry name" value="ACT-like"/>
    <property type="match status" value="1"/>
</dbReference>
<evidence type="ECO:0000256" key="7">
    <source>
        <dbReference type="ARBA" id="ARBA00047872"/>
    </source>
</evidence>
<dbReference type="GO" id="GO:0009088">
    <property type="term" value="P:threonine biosynthetic process"/>
    <property type="evidence" value="ECO:0007669"/>
    <property type="project" value="UniProtKB-UniPathway"/>
</dbReference>
<evidence type="ECO:0000256" key="5">
    <source>
        <dbReference type="ARBA" id="ARBA00022777"/>
    </source>
</evidence>
<dbReference type="InterPro" id="IPR001341">
    <property type="entry name" value="Asp_kinase"/>
</dbReference>
<dbReference type="UniPathway" id="UPA00034">
    <property type="reaction ID" value="UER00015"/>
</dbReference>
<dbReference type="InterPro" id="IPR001048">
    <property type="entry name" value="Asp/Glu/Uridylate_kinase"/>
</dbReference>
<feature type="domain" description="Aspartate/glutamate/uridylate kinase" evidence="10">
    <location>
        <begin position="3"/>
        <end position="278"/>
    </location>
</feature>
<comment type="pathway">
    <text evidence="1 9">Amino-acid biosynthesis; L-lysine biosynthesis via DAP pathway; (S)-tetrahydrodipicolinate from L-aspartate: step 1/4.</text>
</comment>
<evidence type="ECO:0000313" key="12">
    <source>
        <dbReference type="Proteomes" id="UP000059672"/>
    </source>
</evidence>
<dbReference type="STRING" id="1622118.Lupro_07745"/>
<dbReference type="GO" id="GO:0009090">
    <property type="term" value="P:homoserine biosynthetic process"/>
    <property type="evidence" value="ECO:0007669"/>
    <property type="project" value="TreeGrafter"/>
</dbReference>
<reference evidence="11 12" key="2">
    <citation type="journal article" date="2016" name="Int. J. Syst. Evol. Microbiol.">
        <title>Lutibacter profundi sp. nov., isolated from a deep-sea hydrothermal system on the Arctic Mid-Ocean Ridge and emended description of the genus Lutibacter.</title>
        <authorList>
            <person name="Le Moine Bauer S."/>
            <person name="Roalkvam I."/>
            <person name="Steen I.H."/>
            <person name="Dahle H."/>
        </authorList>
    </citation>
    <scope>NUCLEOTIDE SEQUENCE [LARGE SCALE GENOMIC DNA]</scope>
    <source>
        <strain evidence="11 12">LP1</strain>
    </source>
</reference>
<gene>
    <name evidence="11" type="ORF">Lupro_07745</name>
</gene>
<dbReference type="GO" id="GO:0004072">
    <property type="term" value="F:aspartate kinase activity"/>
    <property type="evidence" value="ECO:0007669"/>
    <property type="project" value="UniProtKB-EC"/>
</dbReference>
<keyword evidence="4" id="KW-0547">Nucleotide-binding</keyword>
<evidence type="ECO:0000256" key="1">
    <source>
        <dbReference type="ARBA" id="ARBA00004766"/>
    </source>
</evidence>
<reference evidence="12" key="1">
    <citation type="submission" date="2015-12" db="EMBL/GenBank/DDBJ databases">
        <title>Complete genome sequence of Lutibacter profundus strain LP1.</title>
        <authorList>
            <person name="Wissuwa J."/>
            <person name="Le Moine Bauer S."/>
            <person name="Stokke R."/>
            <person name="Dahle H."/>
            <person name="Steen I.H."/>
        </authorList>
    </citation>
    <scope>NUCLEOTIDE SEQUENCE [LARGE SCALE GENOMIC DNA]</scope>
    <source>
        <strain evidence="12">LP1</strain>
    </source>
</reference>
<dbReference type="GO" id="GO:0009089">
    <property type="term" value="P:lysine biosynthetic process via diaminopimelate"/>
    <property type="evidence" value="ECO:0007669"/>
    <property type="project" value="UniProtKB-UniPathway"/>
</dbReference>